<dbReference type="PROSITE" id="PS50109">
    <property type="entry name" value="HIS_KIN"/>
    <property type="match status" value="1"/>
</dbReference>
<dbReference type="Pfam" id="PF02895">
    <property type="entry name" value="H-kinase_dim"/>
    <property type="match status" value="1"/>
</dbReference>
<evidence type="ECO:0000256" key="2">
    <source>
        <dbReference type="ARBA" id="ARBA00012438"/>
    </source>
</evidence>
<dbReference type="SMART" id="SM00073">
    <property type="entry name" value="HPT"/>
    <property type="match status" value="1"/>
</dbReference>
<sequence length="638" mass="68203">MDELLEQFLIEGPELAQRAGQDLLALERTPDDPALIDSAFRAVHTLKGSVGLFDLAPMGRVLHSAEDVLDAVRKKRLTATGDLVDVLLAVVDRSETWLEDLGRDGELGSDAGVAADRLVARLSDFLGRTDEDRTTSAAPDVRWVGALRLRHPDAQGRLTAVRYRPDAQAFFRGDDPLAIVRTVPGLRALEVSAGPVDPSADYDPFVCRLAFDLLSEADPDRVAEAFRLVKDQADIILSTDHETAESAPAAVPVDRTSLAATRLRVDGRQVDALADQADQLVIAKNALLALADPDGELARIQALIDRLTTDLHSGVMRLRMTPLSPVLRRLERQARQLAAELGKSVDIEFRGHGVEADKGVVDGLYEPLLHLVRNALDHGVEDTAERHGAGKGERAILSVRARVDGDEVEVEVRDDGRGMDPAHLREIARARGLGDRIDLDGLSEQAALELIFTPGFSTASRVSSVSGRGVGMDAVREAVTGLGGRIAIASLPGRGSVLTLRAPLTVVMTRVLIVEVGGERFGLLLSDVQQTLRIRAEEITPVRLGSAIVVRETVLPFVRLADLVRPGVPAPFDSGLTVLIVEGAEGRLALGVDAVGARLDVVLKPLSGLLAAVPGATGTTLLGDGKLLLVLDLKALVR</sequence>
<dbReference type="EMBL" id="CP062222">
    <property type="protein sequence ID" value="QTC92892.1"/>
    <property type="molecule type" value="Genomic_DNA"/>
</dbReference>
<comment type="catalytic activity">
    <reaction evidence="1">
        <text>ATP + protein L-histidine = ADP + protein N-phospho-L-histidine.</text>
        <dbReference type="EC" id="2.7.13.3"/>
    </reaction>
</comment>
<dbReference type="GO" id="GO:0006935">
    <property type="term" value="P:chemotaxis"/>
    <property type="evidence" value="ECO:0007669"/>
    <property type="project" value="UniProtKB-KW"/>
</dbReference>
<dbReference type="InterPro" id="IPR037006">
    <property type="entry name" value="CheA-like_homodim_sf"/>
</dbReference>
<dbReference type="SMART" id="SM00260">
    <property type="entry name" value="CheW"/>
    <property type="match status" value="1"/>
</dbReference>
<evidence type="ECO:0000259" key="15">
    <source>
        <dbReference type="PROSITE" id="PS50894"/>
    </source>
</evidence>
<keyword evidence="5 12" id="KW-0597">Phosphoprotein</keyword>
<dbReference type="Gene3D" id="1.20.120.160">
    <property type="entry name" value="HPT domain"/>
    <property type="match status" value="1"/>
</dbReference>
<dbReference type="PANTHER" id="PTHR43395:SF10">
    <property type="entry name" value="CHEMOTAXIS PROTEIN CHEA"/>
    <property type="match status" value="1"/>
</dbReference>
<keyword evidence="17" id="KW-1185">Reference proteome</keyword>
<dbReference type="SUPFAM" id="SSF55874">
    <property type="entry name" value="ATPase domain of HSP90 chaperone/DNA topoisomerase II/histidine kinase"/>
    <property type="match status" value="1"/>
</dbReference>
<feature type="modified residue" description="Phosphohistidine" evidence="12">
    <location>
        <position position="44"/>
    </location>
</feature>
<dbReference type="FunFam" id="3.30.565.10:FF:000016">
    <property type="entry name" value="Chemotaxis protein CheA, putative"/>
    <property type="match status" value="1"/>
</dbReference>
<gene>
    <name evidence="16" type="ORF">IFJ75_08635</name>
</gene>
<dbReference type="InterPro" id="IPR036641">
    <property type="entry name" value="HPT_dom_sf"/>
</dbReference>
<keyword evidence="8" id="KW-0418">Kinase</keyword>
<dbReference type="EC" id="2.7.13.3" evidence="2"/>
<dbReference type="Gene3D" id="1.10.287.560">
    <property type="entry name" value="Histidine kinase CheA-like, homodimeric domain"/>
    <property type="match status" value="1"/>
</dbReference>
<dbReference type="Gene3D" id="3.30.565.10">
    <property type="entry name" value="Histidine kinase-like ATPase, C-terminal domain"/>
    <property type="match status" value="1"/>
</dbReference>
<dbReference type="SUPFAM" id="SSF47226">
    <property type="entry name" value="Histidine-containing phosphotransfer domain, HPT domain"/>
    <property type="match status" value="1"/>
</dbReference>
<dbReference type="InterPro" id="IPR036890">
    <property type="entry name" value="HATPase_C_sf"/>
</dbReference>
<dbReference type="PANTHER" id="PTHR43395">
    <property type="entry name" value="SENSOR HISTIDINE KINASE CHEA"/>
    <property type="match status" value="1"/>
</dbReference>
<dbReference type="InterPro" id="IPR005467">
    <property type="entry name" value="His_kinase_dom"/>
</dbReference>
<evidence type="ECO:0000259" key="14">
    <source>
        <dbReference type="PROSITE" id="PS50851"/>
    </source>
</evidence>
<dbReference type="GO" id="GO:0005737">
    <property type="term" value="C:cytoplasm"/>
    <property type="evidence" value="ECO:0007669"/>
    <property type="project" value="InterPro"/>
</dbReference>
<dbReference type="Pfam" id="PF02518">
    <property type="entry name" value="HATPase_c"/>
    <property type="match status" value="1"/>
</dbReference>
<dbReference type="PRINTS" id="PR00344">
    <property type="entry name" value="BCTRLSENSOR"/>
</dbReference>
<dbReference type="AlphaFoldDB" id="A0A975GWR4"/>
<dbReference type="SUPFAM" id="SSF47384">
    <property type="entry name" value="Homodimeric domain of signal transducing histidine kinase"/>
    <property type="match status" value="1"/>
</dbReference>
<evidence type="ECO:0000256" key="3">
    <source>
        <dbReference type="ARBA" id="ARBA00021495"/>
    </source>
</evidence>
<dbReference type="Pfam" id="PF01627">
    <property type="entry name" value="Hpt"/>
    <property type="match status" value="1"/>
</dbReference>
<dbReference type="Proteomes" id="UP000663918">
    <property type="component" value="Chromosome"/>
</dbReference>
<evidence type="ECO:0000256" key="8">
    <source>
        <dbReference type="ARBA" id="ARBA00022777"/>
    </source>
</evidence>
<dbReference type="Pfam" id="PF01584">
    <property type="entry name" value="CheW"/>
    <property type="match status" value="1"/>
</dbReference>
<evidence type="ECO:0000313" key="17">
    <source>
        <dbReference type="Proteomes" id="UP000663918"/>
    </source>
</evidence>
<dbReference type="PROSITE" id="PS50851">
    <property type="entry name" value="CHEW"/>
    <property type="match status" value="1"/>
</dbReference>
<name>A0A975GWR4_9CAUL</name>
<dbReference type="SUPFAM" id="SSF50341">
    <property type="entry name" value="CheW-like"/>
    <property type="match status" value="1"/>
</dbReference>
<dbReference type="InterPro" id="IPR051315">
    <property type="entry name" value="Bact_Chemotaxis_CheA"/>
</dbReference>
<dbReference type="InterPro" id="IPR004358">
    <property type="entry name" value="Sig_transdc_His_kin-like_C"/>
</dbReference>
<feature type="domain" description="HPt" evidence="15">
    <location>
        <begin position="1"/>
        <end position="101"/>
    </location>
</feature>
<dbReference type="Gene3D" id="2.30.30.40">
    <property type="entry name" value="SH3 Domains"/>
    <property type="match status" value="1"/>
</dbReference>
<dbReference type="InterPro" id="IPR008207">
    <property type="entry name" value="Sig_transdc_His_kin_Hpt_dom"/>
</dbReference>
<proteinExistence type="predicted"/>
<evidence type="ECO:0000256" key="7">
    <source>
        <dbReference type="ARBA" id="ARBA00022741"/>
    </source>
</evidence>
<dbReference type="GO" id="GO:0005524">
    <property type="term" value="F:ATP binding"/>
    <property type="evidence" value="ECO:0007669"/>
    <property type="project" value="UniProtKB-KW"/>
</dbReference>
<evidence type="ECO:0000256" key="6">
    <source>
        <dbReference type="ARBA" id="ARBA00022679"/>
    </source>
</evidence>
<keyword evidence="7" id="KW-0547">Nucleotide-binding</keyword>
<evidence type="ECO:0000256" key="1">
    <source>
        <dbReference type="ARBA" id="ARBA00000085"/>
    </source>
</evidence>
<feature type="domain" description="Histidine kinase" evidence="13">
    <location>
        <begin position="296"/>
        <end position="506"/>
    </location>
</feature>
<evidence type="ECO:0000256" key="4">
    <source>
        <dbReference type="ARBA" id="ARBA00022500"/>
    </source>
</evidence>
<reference evidence="16" key="1">
    <citation type="submission" date="2020-09" db="EMBL/GenBank/DDBJ databases">
        <title>Brevundimonas sp. LVF2 isolated from a puddle in Goettingen, Germany.</title>
        <authorList>
            <person name="Friedrich I."/>
            <person name="Klassen A."/>
            <person name="Hannes N."/>
            <person name="Schneider D."/>
            <person name="Hertel R."/>
            <person name="Daniel R."/>
        </authorList>
    </citation>
    <scope>NUCLEOTIDE SEQUENCE</scope>
    <source>
        <strain evidence="16">LVF2</strain>
    </source>
</reference>
<dbReference type="InterPro" id="IPR002545">
    <property type="entry name" value="CheW-lke_dom"/>
</dbReference>
<dbReference type="SMART" id="SM01231">
    <property type="entry name" value="H-kinase_dim"/>
    <property type="match status" value="1"/>
</dbReference>
<evidence type="ECO:0000256" key="11">
    <source>
        <dbReference type="ARBA" id="ARBA00035100"/>
    </source>
</evidence>
<evidence type="ECO:0000256" key="9">
    <source>
        <dbReference type="ARBA" id="ARBA00022840"/>
    </source>
</evidence>
<feature type="domain" description="CheW-like" evidence="14">
    <location>
        <begin position="508"/>
        <end position="638"/>
    </location>
</feature>
<evidence type="ECO:0000256" key="5">
    <source>
        <dbReference type="ARBA" id="ARBA00022553"/>
    </source>
</evidence>
<dbReference type="InterPro" id="IPR036097">
    <property type="entry name" value="HisK_dim/P_sf"/>
</dbReference>
<keyword evidence="9" id="KW-0067">ATP-binding</keyword>
<dbReference type="InterPro" id="IPR036061">
    <property type="entry name" value="CheW-like_dom_sf"/>
</dbReference>
<dbReference type="GO" id="GO:0000155">
    <property type="term" value="F:phosphorelay sensor kinase activity"/>
    <property type="evidence" value="ECO:0007669"/>
    <property type="project" value="InterPro"/>
</dbReference>
<keyword evidence="4" id="KW-0145">Chemotaxis</keyword>
<dbReference type="CDD" id="cd00088">
    <property type="entry name" value="HPT"/>
    <property type="match status" value="1"/>
</dbReference>
<keyword evidence="10" id="KW-0902">Two-component regulatory system</keyword>
<keyword evidence="6" id="KW-0808">Transferase</keyword>
<dbReference type="PROSITE" id="PS50894">
    <property type="entry name" value="HPT"/>
    <property type="match status" value="1"/>
</dbReference>
<evidence type="ECO:0000259" key="13">
    <source>
        <dbReference type="PROSITE" id="PS50109"/>
    </source>
</evidence>
<dbReference type="SMART" id="SM00387">
    <property type="entry name" value="HATPase_c"/>
    <property type="match status" value="1"/>
</dbReference>
<dbReference type="KEGG" id="bgoe:IFJ75_08635"/>
<comment type="function">
    <text evidence="11">Involved in the transmission of sensory signals from the chemoreceptors to the flagellar motors. CheA is autophosphorylated; it can transfer its phosphate group to either CheB or CheY.</text>
</comment>
<evidence type="ECO:0000256" key="12">
    <source>
        <dbReference type="PROSITE-ProRule" id="PRU00110"/>
    </source>
</evidence>
<dbReference type="InterPro" id="IPR004105">
    <property type="entry name" value="CheA-like_dim"/>
</dbReference>
<dbReference type="RefSeq" id="WP_207932173.1">
    <property type="nucleotide sequence ID" value="NZ_CP062222.1"/>
</dbReference>
<accession>A0A975GWR4</accession>
<organism evidence="16 17">
    <name type="scientific">Brevundimonas goettingensis</name>
    <dbReference type="NCBI Taxonomy" id="2774190"/>
    <lineage>
        <taxon>Bacteria</taxon>
        <taxon>Pseudomonadati</taxon>
        <taxon>Pseudomonadota</taxon>
        <taxon>Alphaproteobacteria</taxon>
        <taxon>Caulobacterales</taxon>
        <taxon>Caulobacteraceae</taxon>
        <taxon>Brevundimonas</taxon>
    </lineage>
</organism>
<protein>
    <recommendedName>
        <fullName evidence="3">Chemotaxis protein CheA</fullName>
        <ecNumber evidence="2">2.7.13.3</ecNumber>
    </recommendedName>
</protein>
<evidence type="ECO:0000256" key="10">
    <source>
        <dbReference type="ARBA" id="ARBA00023012"/>
    </source>
</evidence>
<evidence type="ECO:0000313" key="16">
    <source>
        <dbReference type="EMBL" id="QTC92892.1"/>
    </source>
</evidence>
<dbReference type="InterPro" id="IPR003594">
    <property type="entry name" value="HATPase_dom"/>
</dbReference>